<dbReference type="EMBL" id="JAWDGP010004483">
    <property type="protein sequence ID" value="KAK3763957.1"/>
    <property type="molecule type" value="Genomic_DNA"/>
</dbReference>
<sequence>MVTDRTWKYISLTHDRSTPQSWLGASNSQGDTMFQMKDCKRWHIGVYQSHTNRPTPQSWLGASNSQDDTVFALIDERLERDGT</sequence>
<protein>
    <submittedName>
        <fullName evidence="1">Uncharacterized protein</fullName>
    </submittedName>
</protein>
<gene>
    <name evidence="1" type="ORF">RRG08_055804</name>
</gene>
<comment type="caution">
    <text evidence="1">The sequence shown here is derived from an EMBL/GenBank/DDBJ whole genome shotgun (WGS) entry which is preliminary data.</text>
</comment>
<organism evidence="1 2">
    <name type="scientific">Elysia crispata</name>
    <name type="common">lettuce slug</name>
    <dbReference type="NCBI Taxonomy" id="231223"/>
    <lineage>
        <taxon>Eukaryota</taxon>
        <taxon>Metazoa</taxon>
        <taxon>Spiralia</taxon>
        <taxon>Lophotrochozoa</taxon>
        <taxon>Mollusca</taxon>
        <taxon>Gastropoda</taxon>
        <taxon>Heterobranchia</taxon>
        <taxon>Euthyneura</taxon>
        <taxon>Panpulmonata</taxon>
        <taxon>Sacoglossa</taxon>
        <taxon>Placobranchoidea</taxon>
        <taxon>Plakobranchidae</taxon>
        <taxon>Elysia</taxon>
    </lineage>
</organism>
<accession>A0AAE0Z708</accession>
<reference evidence="1" key="1">
    <citation type="journal article" date="2023" name="G3 (Bethesda)">
        <title>A reference genome for the long-term kleptoplast-retaining sea slug Elysia crispata morphotype clarki.</title>
        <authorList>
            <person name="Eastman K.E."/>
            <person name="Pendleton A.L."/>
            <person name="Shaikh M.A."/>
            <person name="Suttiyut T."/>
            <person name="Ogas R."/>
            <person name="Tomko P."/>
            <person name="Gavelis G."/>
            <person name="Widhalm J.R."/>
            <person name="Wisecaver J.H."/>
        </authorList>
    </citation>
    <scope>NUCLEOTIDE SEQUENCE</scope>
    <source>
        <strain evidence="1">ECLA1</strain>
    </source>
</reference>
<proteinExistence type="predicted"/>
<dbReference type="Proteomes" id="UP001283361">
    <property type="component" value="Unassembled WGS sequence"/>
</dbReference>
<name>A0AAE0Z708_9GAST</name>
<dbReference type="AlphaFoldDB" id="A0AAE0Z708"/>
<evidence type="ECO:0000313" key="2">
    <source>
        <dbReference type="Proteomes" id="UP001283361"/>
    </source>
</evidence>
<keyword evidence="2" id="KW-1185">Reference proteome</keyword>
<evidence type="ECO:0000313" key="1">
    <source>
        <dbReference type="EMBL" id="KAK3763957.1"/>
    </source>
</evidence>